<keyword evidence="3" id="KW-1185">Reference proteome</keyword>
<evidence type="ECO:0000313" key="3">
    <source>
        <dbReference type="Proteomes" id="UP000494255"/>
    </source>
</evidence>
<gene>
    <name evidence="2" type="ORF">LMG24238_02972</name>
</gene>
<feature type="transmembrane region" description="Helical" evidence="1">
    <location>
        <begin position="14"/>
        <end position="32"/>
    </location>
</feature>
<sequence length="52" mass="5530">MAKRNRNAPPEPEVPMGIVAVFFVIALVVAFAKVTSGSGRSFAEAQSQVRVV</sequence>
<dbReference type="RefSeq" id="WP_175051098.1">
    <property type="nucleotide sequence ID" value="NZ_CADIKC010000003.1"/>
</dbReference>
<proteinExistence type="predicted"/>
<dbReference type="EMBL" id="CADIKC010000003">
    <property type="protein sequence ID" value="CAB3688168.1"/>
    <property type="molecule type" value="Genomic_DNA"/>
</dbReference>
<keyword evidence="1" id="KW-0472">Membrane</keyword>
<organism evidence="2 3">
    <name type="scientific">Paraburkholderia sediminicola</name>
    <dbReference type="NCBI Taxonomy" id="458836"/>
    <lineage>
        <taxon>Bacteria</taxon>
        <taxon>Pseudomonadati</taxon>
        <taxon>Pseudomonadota</taxon>
        <taxon>Betaproteobacteria</taxon>
        <taxon>Burkholderiales</taxon>
        <taxon>Burkholderiaceae</taxon>
        <taxon>Paraburkholderia</taxon>
    </lineage>
</organism>
<keyword evidence="1" id="KW-1133">Transmembrane helix</keyword>
<name>A0A6J5B1S5_9BURK</name>
<evidence type="ECO:0000313" key="2">
    <source>
        <dbReference type="EMBL" id="CAB3688168.1"/>
    </source>
</evidence>
<accession>A0A6J5B1S5</accession>
<keyword evidence="1" id="KW-0812">Transmembrane</keyword>
<dbReference type="GeneID" id="97041600"/>
<protein>
    <submittedName>
        <fullName evidence="2">Uncharacterized protein</fullName>
    </submittedName>
</protein>
<evidence type="ECO:0000256" key="1">
    <source>
        <dbReference type="SAM" id="Phobius"/>
    </source>
</evidence>
<dbReference type="Proteomes" id="UP000494255">
    <property type="component" value="Unassembled WGS sequence"/>
</dbReference>
<reference evidence="2 3" key="1">
    <citation type="submission" date="2020-04" db="EMBL/GenBank/DDBJ databases">
        <authorList>
            <person name="De Canck E."/>
        </authorList>
    </citation>
    <scope>NUCLEOTIDE SEQUENCE [LARGE SCALE GENOMIC DNA]</scope>
    <source>
        <strain evidence="2 3">LMG 24238</strain>
    </source>
</reference>
<dbReference type="AlphaFoldDB" id="A0A6J5B1S5"/>